<organism evidence="1 2">
    <name type="scientific">Paracoccus homiensis</name>
    <dbReference type="NCBI Taxonomy" id="364199"/>
    <lineage>
        <taxon>Bacteria</taxon>
        <taxon>Pseudomonadati</taxon>
        <taxon>Pseudomonadota</taxon>
        <taxon>Alphaproteobacteria</taxon>
        <taxon>Rhodobacterales</taxon>
        <taxon>Paracoccaceae</taxon>
        <taxon>Paracoccus</taxon>
    </lineage>
</organism>
<name>A0A1I0J9Y2_9RHOB</name>
<sequence length="34" mass="3731">MARDFDREVAEHEPHIADVNGDTALGIFFTEAVG</sequence>
<reference evidence="1 2" key="1">
    <citation type="submission" date="2016-10" db="EMBL/GenBank/DDBJ databases">
        <authorList>
            <person name="de Groot N.N."/>
        </authorList>
    </citation>
    <scope>NUCLEOTIDE SEQUENCE [LARGE SCALE GENOMIC DNA]</scope>
    <source>
        <strain evidence="1 2">DSM 17862</strain>
    </source>
</reference>
<accession>A0A1I0J9Y2</accession>
<dbReference type="AlphaFoldDB" id="A0A1I0J9Y2"/>
<evidence type="ECO:0000313" key="2">
    <source>
        <dbReference type="Proteomes" id="UP000199180"/>
    </source>
</evidence>
<protein>
    <submittedName>
        <fullName evidence="1">Uncharacterized protein</fullName>
    </submittedName>
</protein>
<dbReference type="EMBL" id="FOHO01000022">
    <property type="protein sequence ID" value="SEU06049.1"/>
    <property type="molecule type" value="Genomic_DNA"/>
</dbReference>
<dbReference type="Proteomes" id="UP000199180">
    <property type="component" value="Unassembled WGS sequence"/>
</dbReference>
<gene>
    <name evidence="1" type="ORF">SAMN04489858_12244</name>
</gene>
<evidence type="ECO:0000313" key="1">
    <source>
        <dbReference type="EMBL" id="SEU06049.1"/>
    </source>
</evidence>
<proteinExistence type="predicted"/>
<keyword evidence="2" id="KW-1185">Reference proteome</keyword>